<evidence type="ECO:0000313" key="2">
    <source>
        <dbReference type="Proteomes" id="UP001234585"/>
    </source>
</evidence>
<dbReference type="Pfam" id="PF17645">
    <property type="entry name" value="Amdase"/>
    <property type="match status" value="1"/>
</dbReference>
<proteinExistence type="predicted"/>
<sequence length="265" mass="28717">MTIHPPQAAKPLAVNREGLPFEIDDGIGTLANLGLLVLRTDQTIEDEFRFALPRSEIALYQARLYSDVEITPANLIKMSDEIPGTVGLLPDVKFDVIGFACTSGSLVIGEERIAERVHEVLPGVKVTNPVTAARAAMEALGARNVALLTPYMPEINHSLRASLMARGMNIPVMGSFHEPDDNRVARITSGSVERAIIELGSSDECDAVFVSCTSLRVARIVEQVEAKLGKPVTSSNHALAWHMLRLAGDDRPISGAGRLFTLRTR</sequence>
<dbReference type="InterPro" id="IPR053714">
    <property type="entry name" value="Iso_Racemase_Enz_sf"/>
</dbReference>
<dbReference type="PIRSF" id="PIRSF015736">
    <property type="entry name" value="MI"/>
    <property type="match status" value="1"/>
</dbReference>
<gene>
    <name evidence="1" type="ORF">Q9313_22595</name>
</gene>
<keyword evidence="1" id="KW-0614">Plasmid</keyword>
<dbReference type="InterPro" id="IPR026286">
    <property type="entry name" value="MaiA/AMDase"/>
</dbReference>
<dbReference type="RefSeq" id="WP_306038902.1">
    <property type="nucleotide sequence ID" value="NZ_CP132303.1"/>
</dbReference>
<geneLocation type="plasmid" evidence="1 2">
    <name>unnamed1</name>
</geneLocation>
<accession>A0AA50CQQ7</accession>
<dbReference type="Proteomes" id="UP001234585">
    <property type="component" value="Plasmid unnamed1"/>
</dbReference>
<dbReference type="AlphaFoldDB" id="A0AA50CQQ7"/>
<organism evidence="1 2">
    <name type="scientific">Shinella sumterensis</name>
    <dbReference type="NCBI Taxonomy" id="1967501"/>
    <lineage>
        <taxon>Bacteria</taxon>
        <taxon>Pseudomonadati</taxon>
        <taxon>Pseudomonadota</taxon>
        <taxon>Alphaproteobacteria</taxon>
        <taxon>Hyphomicrobiales</taxon>
        <taxon>Rhizobiaceae</taxon>
        <taxon>Shinella</taxon>
    </lineage>
</organism>
<dbReference type="Gene3D" id="3.40.50.12500">
    <property type="match status" value="1"/>
</dbReference>
<dbReference type="PANTHER" id="PTHR40267">
    <property type="entry name" value="BLR3294 PROTEIN"/>
    <property type="match status" value="1"/>
</dbReference>
<protein>
    <submittedName>
        <fullName evidence="1">Asp/Glu racemase</fullName>
    </submittedName>
</protein>
<dbReference type="PANTHER" id="PTHR40267:SF1">
    <property type="entry name" value="BLR3294 PROTEIN"/>
    <property type="match status" value="1"/>
</dbReference>
<name>A0AA50CQQ7_9HYPH</name>
<dbReference type="EMBL" id="CP132303">
    <property type="protein sequence ID" value="WLR99568.1"/>
    <property type="molecule type" value="Genomic_DNA"/>
</dbReference>
<keyword evidence="2" id="KW-1185">Reference proteome</keyword>
<evidence type="ECO:0000313" key="1">
    <source>
        <dbReference type="EMBL" id="WLR99568.1"/>
    </source>
</evidence>
<reference evidence="1 2" key="1">
    <citation type="submission" date="2023-08" db="EMBL/GenBank/DDBJ databases">
        <title>Pathogen: clinical or host-associated sample.</title>
        <authorList>
            <person name="Hergert J."/>
            <person name="Casey R."/>
            <person name="Wagner J."/>
            <person name="Young E.L."/>
            <person name="Oakeson K.F."/>
        </authorList>
    </citation>
    <scope>NUCLEOTIDE SEQUENCE [LARGE SCALE GENOMIC DNA]</scope>
    <source>
        <strain evidence="1 2">1760953</strain>
        <plasmid evidence="1 2">unnamed1</plasmid>
    </source>
</reference>